<dbReference type="InterPro" id="IPR037682">
    <property type="entry name" value="TonB_C"/>
</dbReference>
<evidence type="ECO:0000259" key="11">
    <source>
        <dbReference type="PROSITE" id="PS52015"/>
    </source>
</evidence>
<comment type="similarity">
    <text evidence="2">Belongs to the TonB family.</text>
</comment>
<keyword evidence="13" id="KW-1185">Reference proteome</keyword>
<feature type="chain" id="PRO_5047468977" evidence="10">
    <location>
        <begin position="22"/>
        <end position="505"/>
    </location>
</feature>
<evidence type="ECO:0000313" key="12">
    <source>
        <dbReference type="EMBL" id="UOQ66992.1"/>
    </source>
</evidence>
<keyword evidence="8" id="KW-1133">Transmembrane helix</keyword>
<evidence type="ECO:0000313" key="13">
    <source>
        <dbReference type="Proteomes" id="UP000830401"/>
    </source>
</evidence>
<dbReference type="RefSeq" id="WP_245121804.1">
    <property type="nucleotide sequence ID" value="NZ_CP095061.1"/>
</dbReference>
<dbReference type="Pfam" id="PF18962">
    <property type="entry name" value="Por_Secre_tail"/>
    <property type="match status" value="1"/>
</dbReference>
<accession>A0ABY4G823</accession>
<dbReference type="PANTHER" id="PTHR33446:SF2">
    <property type="entry name" value="PROTEIN TONB"/>
    <property type="match status" value="1"/>
</dbReference>
<keyword evidence="5" id="KW-0997">Cell inner membrane</keyword>
<comment type="subcellular location">
    <subcellularLocation>
        <location evidence="1">Cell inner membrane</location>
        <topology evidence="1">Single-pass membrane protein</topology>
        <orientation evidence="1">Periplasmic side</orientation>
    </subcellularLocation>
</comment>
<sequence>MAAFCYALLISLCVASTQVWAQQKPQATATSAADQTPQYKGGADQMMADLQRNAHYPAAALRAQVSGRVIVSFVVEADGSVGETHIVSSPSPLLNDAVLQAVKSLGAFTPAQANGKPVRGTLTCPVTFRMTSTTTSRAAALVLSSGPPVQPQALASAENTVVSKLVGFRDSTYNPDKKTTVIYQHYFTYDRQGRPETHRLDYLNNGQPASSQQLRYHYRPDGLLASKTSDHTKYVYEYTSTGQLSAILLSILMKDRWRLVEETRLTEKEVGKKSNRVVSLTMRKVPNNPIQDSTRQQYCAIDYTISAQNSIIKSAVLSYGYRNFERPTSYTFTQDTNPNPFEDLFVERWYQFELERSGPHNLVTETQNGRLFKAFAYTYDAAGLPLQCIISNGARQAYRVQHFAYADIVVPRARPLTALAADSVSGLRIYPNPATATTLIKAASVGPGQATLRLYNASGQLVRQSVHMVTTDFNVNLSVAGLEKGVYVVEVAGPTAVVKGKLLVE</sequence>
<evidence type="ECO:0000256" key="10">
    <source>
        <dbReference type="SAM" id="SignalP"/>
    </source>
</evidence>
<keyword evidence="3" id="KW-0813">Transport</keyword>
<dbReference type="Gene3D" id="3.30.1150.10">
    <property type="match status" value="1"/>
</dbReference>
<evidence type="ECO:0000256" key="6">
    <source>
        <dbReference type="ARBA" id="ARBA00022692"/>
    </source>
</evidence>
<keyword evidence="10" id="KW-0732">Signal</keyword>
<evidence type="ECO:0000256" key="2">
    <source>
        <dbReference type="ARBA" id="ARBA00006555"/>
    </source>
</evidence>
<evidence type="ECO:0000256" key="8">
    <source>
        <dbReference type="ARBA" id="ARBA00022989"/>
    </source>
</evidence>
<evidence type="ECO:0000256" key="1">
    <source>
        <dbReference type="ARBA" id="ARBA00004383"/>
    </source>
</evidence>
<dbReference type="EMBL" id="CP095061">
    <property type="protein sequence ID" value="UOQ66992.1"/>
    <property type="molecule type" value="Genomic_DNA"/>
</dbReference>
<keyword evidence="6" id="KW-0812">Transmembrane</keyword>
<reference evidence="12" key="1">
    <citation type="submission" date="2022-04" db="EMBL/GenBank/DDBJ databases">
        <title>Hymenobacter sp. isolated from the air.</title>
        <authorList>
            <person name="Won M."/>
            <person name="Lee C.-M."/>
            <person name="Woen H.-Y."/>
            <person name="Kwon S.-W."/>
        </authorList>
    </citation>
    <scope>NUCLEOTIDE SEQUENCE</scope>
    <source>
        <strain evidence="12">5420S-77</strain>
    </source>
</reference>
<dbReference type="PANTHER" id="PTHR33446">
    <property type="entry name" value="PROTEIN TONB-RELATED"/>
    <property type="match status" value="1"/>
</dbReference>
<dbReference type="SUPFAM" id="SSF74653">
    <property type="entry name" value="TolA/TonB C-terminal domain"/>
    <property type="match status" value="1"/>
</dbReference>
<proteinExistence type="inferred from homology"/>
<evidence type="ECO:0000256" key="9">
    <source>
        <dbReference type="ARBA" id="ARBA00023136"/>
    </source>
</evidence>
<evidence type="ECO:0000256" key="3">
    <source>
        <dbReference type="ARBA" id="ARBA00022448"/>
    </source>
</evidence>
<feature type="signal peptide" evidence="10">
    <location>
        <begin position="1"/>
        <end position="21"/>
    </location>
</feature>
<dbReference type="NCBIfam" id="TIGR04183">
    <property type="entry name" value="Por_Secre_tail"/>
    <property type="match status" value="1"/>
</dbReference>
<dbReference type="Proteomes" id="UP000830401">
    <property type="component" value="Chromosome"/>
</dbReference>
<keyword evidence="7" id="KW-0653">Protein transport</keyword>
<dbReference type="PROSITE" id="PS52015">
    <property type="entry name" value="TONB_CTD"/>
    <property type="match status" value="1"/>
</dbReference>
<dbReference type="InterPro" id="IPR051045">
    <property type="entry name" value="TonB-dependent_transducer"/>
</dbReference>
<evidence type="ECO:0000256" key="4">
    <source>
        <dbReference type="ARBA" id="ARBA00022475"/>
    </source>
</evidence>
<keyword evidence="4" id="KW-1003">Cell membrane</keyword>
<feature type="domain" description="TonB C-terminal" evidence="11">
    <location>
        <begin position="41"/>
        <end position="137"/>
    </location>
</feature>
<gene>
    <name evidence="12" type="ORF">MUN86_03525</name>
</gene>
<evidence type="ECO:0000256" key="5">
    <source>
        <dbReference type="ARBA" id="ARBA00022519"/>
    </source>
</evidence>
<dbReference type="InterPro" id="IPR006260">
    <property type="entry name" value="TonB/TolA_C"/>
</dbReference>
<dbReference type="InterPro" id="IPR026444">
    <property type="entry name" value="Secre_tail"/>
</dbReference>
<protein>
    <submittedName>
        <fullName evidence="12">TonB family protein</fullName>
    </submittedName>
</protein>
<dbReference type="NCBIfam" id="TIGR01352">
    <property type="entry name" value="tonB_Cterm"/>
    <property type="match status" value="1"/>
</dbReference>
<organism evidence="12 13">
    <name type="scientific">Hymenobacter volaticus</name>
    <dbReference type="NCBI Taxonomy" id="2932254"/>
    <lineage>
        <taxon>Bacteria</taxon>
        <taxon>Pseudomonadati</taxon>
        <taxon>Bacteroidota</taxon>
        <taxon>Cytophagia</taxon>
        <taxon>Cytophagales</taxon>
        <taxon>Hymenobacteraceae</taxon>
        <taxon>Hymenobacter</taxon>
    </lineage>
</organism>
<keyword evidence="9" id="KW-0472">Membrane</keyword>
<dbReference type="Pfam" id="PF03544">
    <property type="entry name" value="TonB_C"/>
    <property type="match status" value="1"/>
</dbReference>
<name>A0ABY4G823_9BACT</name>
<evidence type="ECO:0000256" key="7">
    <source>
        <dbReference type="ARBA" id="ARBA00022927"/>
    </source>
</evidence>